<dbReference type="EMBL" id="JABEZY010000003">
    <property type="protein sequence ID" value="MBA0734940.1"/>
    <property type="molecule type" value="Genomic_DNA"/>
</dbReference>
<sequence>MFEGKLLSIISLYGRINRGPERRWFTLWRMSTVRVRLSPT</sequence>
<keyword evidence="2" id="KW-1185">Reference proteome</keyword>
<accession>A0A7J9BFJ6</accession>
<feature type="non-terminal residue" evidence="1">
    <location>
        <position position="40"/>
    </location>
</feature>
<dbReference type="OrthoDB" id="964882at2759"/>
<dbReference type="AlphaFoldDB" id="A0A7J9BFJ6"/>
<gene>
    <name evidence="1" type="ORF">Gogos_018828</name>
</gene>
<proteinExistence type="predicted"/>
<dbReference type="Proteomes" id="UP000593579">
    <property type="component" value="Unassembled WGS sequence"/>
</dbReference>
<reference evidence="1 2" key="1">
    <citation type="journal article" date="2019" name="Genome Biol. Evol.">
        <title>Insights into the evolution of the New World diploid cottons (Gossypium, subgenus Houzingenia) based on genome sequencing.</title>
        <authorList>
            <person name="Grover C.E."/>
            <person name="Arick M.A. 2nd"/>
            <person name="Thrash A."/>
            <person name="Conover J.L."/>
            <person name="Sanders W.S."/>
            <person name="Peterson D.G."/>
            <person name="Frelichowski J.E."/>
            <person name="Scheffler J.A."/>
            <person name="Scheffler B.E."/>
            <person name="Wendel J.F."/>
        </authorList>
    </citation>
    <scope>NUCLEOTIDE SEQUENCE [LARGE SCALE GENOMIC DNA]</scope>
    <source>
        <strain evidence="1">5</strain>
        <tissue evidence="1">Leaf</tissue>
    </source>
</reference>
<evidence type="ECO:0000313" key="1">
    <source>
        <dbReference type="EMBL" id="MBA0734940.1"/>
    </source>
</evidence>
<name>A0A7J9BFJ6_GOSGO</name>
<protein>
    <submittedName>
        <fullName evidence="1">Uncharacterized protein</fullName>
    </submittedName>
</protein>
<evidence type="ECO:0000313" key="2">
    <source>
        <dbReference type="Proteomes" id="UP000593579"/>
    </source>
</evidence>
<organism evidence="1 2">
    <name type="scientific">Gossypium gossypioides</name>
    <name type="common">Mexican cotton</name>
    <name type="synonym">Selera gossypioides</name>
    <dbReference type="NCBI Taxonomy" id="34282"/>
    <lineage>
        <taxon>Eukaryota</taxon>
        <taxon>Viridiplantae</taxon>
        <taxon>Streptophyta</taxon>
        <taxon>Embryophyta</taxon>
        <taxon>Tracheophyta</taxon>
        <taxon>Spermatophyta</taxon>
        <taxon>Magnoliopsida</taxon>
        <taxon>eudicotyledons</taxon>
        <taxon>Gunneridae</taxon>
        <taxon>Pentapetalae</taxon>
        <taxon>rosids</taxon>
        <taxon>malvids</taxon>
        <taxon>Malvales</taxon>
        <taxon>Malvaceae</taxon>
        <taxon>Malvoideae</taxon>
        <taxon>Gossypium</taxon>
    </lineage>
</organism>
<comment type="caution">
    <text evidence="1">The sequence shown here is derived from an EMBL/GenBank/DDBJ whole genome shotgun (WGS) entry which is preliminary data.</text>
</comment>